<proteinExistence type="predicted"/>
<evidence type="ECO:0000313" key="1">
    <source>
        <dbReference type="EMBL" id="KAL0258525.1"/>
    </source>
</evidence>
<keyword evidence="2" id="KW-1185">Reference proteome</keyword>
<accession>A0ABR3CE91</accession>
<dbReference type="RefSeq" id="XP_066631554.1">
    <property type="nucleotide sequence ID" value="XM_066777459.1"/>
</dbReference>
<sequence>MPRHIAIDSNTKLVPILPTTHVRIRRGLMDWSVFVHGWHCGAIPDEYWTPSEMGIVLDGLIMKLEDKEDKTVHMTSFISWFEDRIAEMLLVAWRGDKEMTAKARREWVRDFAEVCVSAVAVSTPKRK</sequence>
<dbReference type="EMBL" id="JAJVCZ030000006">
    <property type="protein sequence ID" value="KAL0258525.1"/>
    <property type="molecule type" value="Genomic_DNA"/>
</dbReference>
<evidence type="ECO:0000313" key="2">
    <source>
        <dbReference type="Proteomes" id="UP001430584"/>
    </source>
</evidence>
<protein>
    <submittedName>
        <fullName evidence="1">Uncharacterized protein</fullName>
    </submittedName>
</protein>
<dbReference type="Proteomes" id="UP001430584">
    <property type="component" value="Unassembled WGS sequence"/>
</dbReference>
<gene>
    <name evidence="1" type="ORF">SLS55_006021</name>
</gene>
<dbReference type="GeneID" id="92010106"/>
<name>A0ABR3CE91_9PEZI</name>
<comment type="caution">
    <text evidence="1">The sequence shown here is derived from an EMBL/GenBank/DDBJ whole genome shotgun (WGS) entry which is preliminary data.</text>
</comment>
<reference evidence="1 2" key="1">
    <citation type="submission" date="2024-02" db="EMBL/GenBank/DDBJ databases">
        <title>De novo assembly and annotation of 12 fungi associated with fruit tree decline syndrome in Ontario, Canada.</title>
        <authorList>
            <person name="Sulman M."/>
            <person name="Ellouze W."/>
            <person name="Ilyukhin E."/>
        </authorList>
    </citation>
    <scope>NUCLEOTIDE SEQUENCE [LARGE SCALE GENOMIC DNA]</scope>
    <source>
        <strain evidence="1 2">FDS-637</strain>
    </source>
</reference>
<organism evidence="1 2">
    <name type="scientific">Diplodia seriata</name>
    <dbReference type="NCBI Taxonomy" id="420778"/>
    <lineage>
        <taxon>Eukaryota</taxon>
        <taxon>Fungi</taxon>
        <taxon>Dikarya</taxon>
        <taxon>Ascomycota</taxon>
        <taxon>Pezizomycotina</taxon>
        <taxon>Dothideomycetes</taxon>
        <taxon>Dothideomycetes incertae sedis</taxon>
        <taxon>Botryosphaeriales</taxon>
        <taxon>Botryosphaeriaceae</taxon>
        <taxon>Diplodia</taxon>
    </lineage>
</organism>